<feature type="transmembrane region" description="Helical" evidence="2">
    <location>
        <begin position="66"/>
        <end position="88"/>
    </location>
</feature>
<dbReference type="PANTHER" id="PTHR30627:SF24">
    <property type="entry name" value="PENICILLIN-BINDING PROTEIN 4B"/>
    <property type="match status" value="1"/>
</dbReference>
<keyword evidence="2" id="KW-0472">Membrane</keyword>
<dbReference type="Pfam" id="PF05223">
    <property type="entry name" value="MecA_N"/>
    <property type="match status" value="1"/>
</dbReference>
<dbReference type="AlphaFoldDB" id="A0A919BQ99"/>
<dbReference type="GO" id="GO:0008658">
    <property type="term" value="F:penicillin binding"/>
    <property type="evidence" value="ECO:0007669"/>
    <property type="project" value="InterPro"/>
</dbReference>
<sequence>MSRGFVTKLEYAKRQLSRRLRRSVPADSHPFRVCDLTKALDSAKPGYSPGVGRGERRAEMRSGVKLAIVGGAFLVVASGVGYGGYNLWNGVTGGSPSKNEVEQRQTGPVTSEEVTGTAKEFLAAWASGEPERAAQLTNNPVEAGPALLAYREGAMIASVDIVPGSPEGATVPFTVRATVSYEGHTKAWSYVSKLTVVRGLTTGRPLVDWKPTVVHPKLSKGATLRTGDAKVAALAVVDRDGVELTQEKYPSLGPILDELRKRYGTRVGGEPGIETWIDSGSEAVTDTTLLTLSEGVKGRLETTIDPAVQAAAEQAVKRYGNASVVAVQPSTGAIRAVANSPASGNNTAFLGRLAPGSTLKIVTAALLLEKGLVTADDPAECPKTAMYYGRTFQNLDGFELGAVPFKRSFTRSCNTAFIKKIDDVHDDAALGKEAREVFGIGKEWKTGIASFDGRIPAEVGGEAAAQYIGQGTVQMNPLTVASITATAKAGAFKQPYLTSPGLDDRVVATADRPLDKAVARQLRDMMRDTATSGTAANAMAPVGGDKGAKTGSAEVDGQPDPNSWFAGFSDDLAAAAVVLSGGHGGDAAGPVVAQVLRAG</sequence>
<dbReference type="GO" id="GO:0046677">
    <property type="term" value="P:response to antibiotic"/>
    <property type="evidence" value="ECO:0007669"/>
    <property type="project" value="InterPro"/>
</dbReference>
<feature type="domain" description="Penicillin-binding protein transpeptidase" evidence="3">
    <location>
        <begin position="323"/>
        <end position="596"/>
    </location>
</feature>
<feature type="domain" description="NTF2-like N-terminal transpeptidase" evidence="4">
    <location>
        <begin position="116"/>
        <end position="221"/>
    </location>
</feature>
<comment type="caution">
    <text evidence="5">The sequence shown here is derived from an EMBL/GenBank/DDBJ whole genome shotgun (WGS) entry which is preliminary data.</text>
</comment>
<evidence type="ECO:0000256" key="2">
    <source>
        <dbReference type="SAM" id="Phobius"/>
    </source>
</evidence>
<dbReference type="PANTHER" id="PTHR30627">
    <property type="entry name" value="PEPTIDOGLYCAN D,D-TRANSPEPTIDASE"/>
    <property type="match status" value="1"/>
</dbReference>
<dbReference type="InterPro" id="IPR001460">
    <property type="entry name" value="PCN-bd_Tpept"/>
</dbReference>
<dbReference type="GO" id="GO:0071555">
    <property type="term" value="P:cell wall organization"/>
    <property type="evidence" value="ECO:0007669"/>
    <property type="project" value="TreeGrafter"/>
</dbReference>
<organism evidence="5 6">
    <name type="scientific">Streptomyces filamentosus</name>
    <name type="common">Streptomyces roseosporus</name>
    <dbReference type="NCBI Taxonomy" id="67294"/>
    <lineage>
        <taxon>Bacteria</taxon>
        <taxon>Bacillati</taxon>
        <taxon>Actinomycetota</taxon>
        <taxon>Actinomycetes</taxon>
        <taxon>Kitasatosporales</taxon>
        <taxon>Streptomycetaceae</taxon>
        <taxon>Streptomyces</taxon>
    </lineage>
</organism>
<evidence type="ECO:0000313" key="6">
    <source>
        <dbReference type="Proteomes" id="UP000632849"/>
    </source>
</evidence>
<dbReference type="InterPro" id="IPR050515">
    <property type="entry name" value="Beta-lactam/transpept"/>
</dbReference>
<reference evidence="5" key="2">
    <citation type="submission" date="2020-09" db="EMBL/GenBank/DDBJ databases">
        <authorList>
            <person name="Sun Q."/>
            <person name="Ohkuma M."/>
        </authorList>
    </citation>
    <scope>NUCLEOTIDE SEQUENCE</scope>
    <source>
        <strain evidence="5">JCM 4122</strain>
    </source>
</reference>
<dbReference type="GO" id="GO:0071972">
    <property type="term" value="F:peptidoglycan L,D-transpeptidase activity"/>
    <property type="evidence" value="ECO:0007669"/>
    <property type="project" value="TreeGrafter"/>
</dbReference>
<keyword evidence="2" id="KW-0812">Transmembrane</keyword>
<accession>A0A919BQ99</accession>
<feature type="region of interest" description="Disordered" evidence="1">
    <location>
        <begin position="534"/>
        <end position="559"/>
    </location>
</feature>
<evidence type="ECO:0000259" key="4">
    <source>
        <dbReference type="Pfam" id="PF05223"/>
    </source>
</evidence>
<dbReference type="EMBL" id="BNBE01000002">
    <property type="protein sequence ID" value="GHG05410.1"/>
    <property type="molecule type" value="Genomic_DNA"/>
</dbReference>
<dbReference type="InterPro" id="IPR012338">
    <property type="entry name" value="Beta-lactam/transpept-like"/>
</dbReference>
<name>A0A919BQ99_STRFL</name>
<dbReference type="SUPFAM" id="SSF56601">
    <property type="entry name" value="beta-lactamase/transpeptidase-like"/>
    <property type="match status" value="1"/>
</dbReference>
<dbReference type="GO" id="GO:0005886">
    <property type="term" value="C:plasma membrane"/>
    <property type="evidence" value="ECO:0007669"/>
    <property type="project" value="TreeGrafter"/>
</dbReference>
<keyword evidence="6" id="KW-1185">Reference proteome</keyword>
<evidence type="ECO:0000313" key="5">
    <source>
        <dbReference type="EMBL" id="GHG05410.1"/>
    </source>
</evidence>
<keyword evidence="2" id="KW-1133">Transmembrane helix</keyword>
<proteinExistence type="predicted"/>
<dbReference type="Gene3D" id="3.40.710.10">
    <property type="entry name" value="DD-peptidase/beta-lactamase superfamily"/>
    <property type="match status" value="1"/>
</dbReference>
<reference evidence="5" key="1">
    <citation type="journal article" date="2014" name="Int. J. Syst. Evol. Microbiol.">
        <title>Complete genome sequence of Corynebacterium casei LMG S-19264T (=DSM 44701T), isolated from a smear-ripened cheese.</title>
        <authorList>
            <consortium name="US DOE Joint Genome Institute (JGI-PGF)"/>
            <person name="Walter F."/>
            <person name="Albersmeier A."/>
            <person name="Kalinowski J."/>
            <person name="Ruckert C."/>
        </authorList>
    </citation>
    <scope>NUCLEOTIDE SEQUENCE</scope>
    <source>
        <strain evidence="5">JCM 4122</strain>
    </source>
</reference>
<dbReference type="InterPro" id="IPR007887">
    <property type="entry name" value="MecA_N"/>
</dbReference>
<protein>
    <submittedName>
        <fullName evidence="5">Penicillin-binding protein</fullName>
    </submittedName>
</protein>
<dbReference type="Pfam" id="PF00905">
    <property type="entry name" value="Transpeptidase"/>
    <property type="match status" value="1"/>
</dbReference>
<evidence type="ECO:0000259" key="3">
    <source>
        <dbReference type="Pfam" id="PF00905"/>
    </source>
</evidence>
<evidence type="ECO:0000256" key="1">
    <source>
        <dbReference type="SAM" id="MobiDB-lite"/>
    </source>
</evidence>
<gene>
    <name evidence="5" type="ORF">GCM10017667_40290</name>
</gene>
<dbReference type="Proteomes" id="UP000632849">
    <property type="component" value="Unassembled WGS sequence"/>
</dbReference>